<evidence type="ECO:0000256" key="3">
    <source>
        <dbReference type="ARBA" id="ARBA00022989"/>
    </source>
</evidence>
<dbReference type="AlphaFoldDB" id="A0A835GZ95"/>
<reference evidence="7 8" key="1">
    <citation type="submission" date="2020-10" db="EMBL/GenBank/DDBJ databases">
        <title>The Coptis chinensis genome and diversification of protoberbering-type alkaloids.</title>
        <authorList>
            <person name="Wang B."/>
            <person name="Shu S."/>
            <person name="Song C."/>
            <person name="Liu Y."/>
        </authorList>
    </citation>
    <scope>NUCLEOTIDE SEQUENCE [LARGE SCALE GENOMIC DNA]</scope>
    <source>
        <strain evidence="7">HL-2020</strain>
        <tissue evidence="7">Leaf</tissue>
    </source>
</reference>
<sequence>MVVTILNYISVNSSSTPISQNPTPPSSSTQAQNPKQTRLILPKEKPLKWSTGVAPGEYGGPPTTTKLRKYWGGEKDDPITSDDFIWNRDFMGRMKRLIDDTPDSQLQSPSPKEKPSGFLSLNRSMRLDSVEVDLSKELTEPSKRVLEQQAEAARRSLLASESQKTAAPRWKLAPTRREQEKWDRAAKSATGGTDAMLRETKKPRGDPKILAAEARERYLKLKRKLQNLTLGVGGIGIVSAYFSYSPEIAASFGAGFIGSLVYIRMLGNSVDSMAGGARGILKGAISQPRLLVPVALVMIYNRWNGIVVPEYGLMHLDLIPMLLGFFTYKIATFTQAIEEAVSIVKEKPEV</sequence>
<evidence type="ECO:0000256" key="1">
    <source>
        <dbReference type="ARBA" id="ARBA00004141"/>
    </source>
</evidence>
<keyword evidence="2" id="KW-0812">Transmembrane</keyword>
<evidence type="ECO:0000259" key="6">
    <source>
        <dbReference type="Pfam" id="PF24763"/>
    </source>
</evidence>
<feature type="region of interest" description="Disordered" evidence="5">
    <location>
        <begin position="100"/>
        <end position="122"/>
    </location>
</feature>
<keyword evidence="8" id="KW-1185">Reference proteome</keyword>
<proteinExistence type="predicted"/>
<evidence type="ECO:0000256" key="5">
    <source>
        <dbReference type="SAM" id="MobiDB-lite"/>
    </source>
</evidence>
<evidence type="ECO:0000313" key="8">
    <source>
        <dbReference type="Proteomes" id="UP000631114"/>
    </source>
</evidence>
<evidence type="ECO:0000256" key="4">
    <source>
        <dbReference type="ARBA" id="ARBA00023136"/>
    </source>
</evidence>
<dbReference type="PANTHER" id="PTHR34118">
    <property type="entry name" value="NF-KAPPA-B INHIBITOR-LIKE PROTEIN-RELATED"/>
    <property type="match status" value="1"/>
</dbReference>
<feature type="domain" description="CGL160/ATPI" evidence="6">
    <location>
        <begin position="206"/>
        <end position="338"/>
    </location>
</feature>
<evidence type="ECO:0000313" key="7">
    <source>
        <dbReference type="EMBL" id="KAF9590174.1"/>
    </source>
</evidence>
<keyword evidence="4" id="KW-0472">Membrane</keyword>
<name>A0A835GZ95_9MAGN</name>
<feature type="compositionally biased region" description="Basic and acidic residues" evidence="5">
    <location>
        <begin position="175"/>
        <end position="186"/>
    </location>
</feature>
<gene>
    <name evidence="7" type="ORF">IFM89_031829</name>
</gene>
<dbReference type="Pfam" id="PF24763">
    <property type="entry name" value="CGL160_C"/>
    <property type="match status" value="1"/>
</dbReference>
<dbReference type="InterPro" id="IPR056309">
    <property type="entry name" value="CGL160/ATPI_dom"/>
</dbReference>
<dbReference type="GO" id="GO:0016020">
    <property type="term" value="C:membrane"/>
    <property type="evidence" value="ECO:0007669"/>
    <property type="project" value="UniProtKB-SubCell"/>
</dbReference>
<dbReference type="Proteomes" id="UP000631114">
    <property type="component" value="Unassembled WGS sequence"/>
</dbReference>
<comment type="subcellular location">
    <subcellularLocation>
        <location evidence="1">Membrane</location>
        <topology evidence="1">Multi-pass membrane protein</topology>
    </subcellularLocation>
</comment>
<dbReference type="PANTHER" id="PTHR34118:SF6">
    <property type="entry name" value="PROTEIN CONSERVED ONLY IN THE GREEN LINEAGE 160, CHLOROPLASTIC"/>
    <property type="match status" value="1"/>
</dbReference>
<keyword evidence="3" id="KW-1133">Transmembrane helix</keyword>
<feature type="compositionally biased region" description="Low complexity" evidence="5">
    <location>
        <begin position="13"/>
        <end position="34"/>
    </location>
</feature>
<evidence type="ECO:0000256" key="2">
    <source>
        <dbReference type="ARBA" id="ARBA00022692"/>
    </source>
</evidence>
<feature type="region of interest" description="Disordered" evidence="5">
    <location>
        <begin position="156"/>
        <end position="200"/>
    </location>
</feature>
<accession>A0A835GZ95</accession>
<dbReference type="OrthoDB" id="3700at2759"/>
<comment type="caution">
    <text evidence="7">The sequence shown here is derived from an EMBL/GenBank/DDBJ whole genome shotgun (WGS) entry which is preliminary data.</text>
</comment>
<protein>
    <recommendedName>
        <fullName evidence="6">CGL160/ATPI domain-containing protein</fullName>
    </recommendedName>
</protein>
<feature type="region of interest" description="Disordered" evidence="5">
    <location>
        <begin position="13"/>
        <end position="61"/>
    </location>
</feature>
<dbReference type="EMBL" id="JADFTS010000009">
    <property type="protein sequence ID" value="KAF9590174.1"/>
    <property type="molecule type" value="Genomic_DNA"/>
</dbReference>
<organism evidence="7 8">
    <name type="scientific">Coptis chinensis</name>
    <dbReference type="NCBI Taxonomy" id="261450"/>
    <lineage>
        <taxon>Eukaryota</taxon>
        <taxon>Viridiplantae</taxon>
        <taxon>Streptophyta</taxon>
        <taxon>Embryophyta</taxon>
        <taxon>Tracheophyta</taxon>
        <taxon>Spermatophyta</taxon>
        <taxon>Magnoliopsida</taxon>
        <taxon>Ranunculales</taxon>
        <taxon>Ranunculaceae</taxon>
        <taxon>Coptidoideae</taxon>
        <taxon>Coptis</taxon>
    </lineage>
</organism>